<sequence length="105" mass="11170">MVDTIIGTSDSGIAISVEGVESILLNDRLTSCASSCILSTVISVCGAPGTARMLSACKYNFSTLEAPLRSSAANNGTFSCIMFKIIKGWFLRSALSVKLLRYFCC</sequence>
<dbReference type="EMBL" id="GGEC01019682">
    <property type="protein sequence ID" value="MBX00166.1"/>
    <property type="molecule type" value="Transcribed_RNA"/>
</dbReference>
<name>A0A2P2K359_RHIMU</name>
<protein>
    <submittedName>
        <fullName evidence="1">Uncharacterized protein MANES_13G000700</fullName>
    </submittedName>
</protein>
<accession>A0A2P2K359</accession>
<proteinExistence type="predicted"/>
<reference evidence="1" key="1">
    <citation type="submission" date="2018-02" db="EMBL/GenBank/DDBJ databases">
        <title>Rhizophora mucronata_Transcriptome.</title>
        <authorList>
            <person name="Meera S.P."/>
            <person name="Sreeshan A."/>
            <person name="Augustine A."/>
        </authorList>
    </citation>
    <scope>NUCLEOTIDE SEQUENCE</scope>
    <source>
        <tissue evidence="1">Leaf</tissue>
    </source>
</reference>
<dbReference type="AlphaFoldDB" id="A0A2P2K359"/>
<organism evidence="1">
    <name type="scientific">Rhizophora mucronata</name>
    <name type="common">Asiatic mangrove</name>
    <dbReference type="NCBI Taxonomy" id="61149"/>
    <lineage>
        <taxon>Eukaryota</taxon>
        <taxon>Viridiplantae</taxon>
        <taxon>Streptophyta</taxon>
        <taxon>Embryophyta</taxon>
        <taxon>Tracheophyta</taxon>
        <taxon>Spermatophyta</taxon>
        <taxon>Magnoliopsida</taxon>
        <taxon>eudicotyledons</taxon>
        <taxon>Gunneridae</taxon>
        <taxon>Pentapetalae</taxon>
        <taxon>rosids</taxon>
        <taxon>fabids</taxon>
        <taxon>Malpighiales</taxon>
        <taxon>Rhizophoraceae</taxon>
        <taxon>Rhizophora</taxon>
    </lineage>
</organism>
<evidence type="ECO:0000313" key="1">
    <source>
        <dbReference type="EMBL" id="MBX00166.1"/>
    </source>
</evidence>